<comment type="caution">
    <text evidence="2">The sequence shown here is derived from an EMBL/GenBank/DDBJ whole genome shotgun (WGS) entry which is preliminary data.</text>
</comment>
<dbReference type="EMBL" id="JAKMXF010000266">
    <property type="protein sequence ID" value="KAI6653623.1"/>
    <property type="molecule type" value="Genomic_DNA"/>
</dbReference>
<reference evidence="2 3" key="1">
    <citation type="journal article" date="2023" name="BMC Biol.">
        <title>The compact genome of the sponge Oopsacas minuta (Hexactinellida) is lacking key metazoan core genes.</title>
        <authorList>
            <person name="Santini S."/>
            <person name="Schenkelaars Q."/>
            <person name="Jourda C."/>
            <person name="Duchesne M."/>
            <person name="Belahbib H."/>
            <person name="Rocher C."/>
            <person name="Selva M."/>
            <person name="Riesgo A."/>
            <person name="Vervoort M."/>
            <person name="Leys S.P."/>
            <person name="Kodjabachian L."/>
            <person name="Le Bivic A."/>
            <person name="Borchiellini C."/>
            <person name="Claverie J.M."/>
            <person name="Renard E."/>
        </authorList>
    </citation>
    <scope>NUCLEOTIDE SEQUENCE [LARGE SCALE GENOMIC DNA]</scope>
    <source>
        <strain evidence="2">SPO-2</strain>
    </source>
</reference>
<protein>
    <submittedName>
        <fullName evidence="2">Uncharacterized protein</fullName>
    </submittedName>
</protein>
<accession>A0AAV7JXD7</accession>
<feature type="compositionally biased region" description="Basic and acidic residues" evidence="1">
    <location>
        <begin position="67"/>
        <end position="76"/>
    </location>
</feature>
<evidence type="ECO:0000256" key="1">
    <source>
        <dbReference type="SAM" id="MobiDB-lite"/>
    </source>
</evidence>
<proteinExistence type="predicted"/>
<sequence length="96" mass="11112">MGLIVGEIGTFPVFQAFSLANTREECHISCQKIVLENINSKIIKRYTPIESAQEETWRNWKSTNDVQQKEGTKQQDDFTTQFEEDKISRISSKQTL</sequence>
<evidence type="ECO:0000313" key="2">
    <source>
        <dbReference type="EMBL" id="KAI6653623.1"/>
    </source>
</evidence>
<evidence type="ECO:0000313" key="3">
    <source>
        <dbReference type="Proteomes" id="UP001165289"/>
    </source>
</evidence>
<dbReference type="Proteomes" id="UP001165289">
    <property type="component" value="Unassembled WGS sequence"/>
</dbReference>
<dbReference type="AlphaFoldDB" id="A0AAV7JXD7"/>
<gene>
    <name evidence="2" type="ORF">LOD99_3518</name>
</gene>
<keyword evidence="3" id="KW-1185">Reference proteome</keyword>
<organism evidence="2 3">
    <name type="scientific">Oopsacas minuta</name>
    <dbReference type="NCBI Taxonomy" id="111878"/>
    <lineage>
        <taxon>Eukaryota</taxon>
        <taxon>Metazoa</taxon>
        <taxon>Porifera</taxon>
        <taxon>Hexactinellida</taxon>
        <taxon>Hexasterophora</taxon>
        <taxon>Lyssacinosida</taxon>
        <taxon>Leucopsacidae</taxon>
        <taxon>Oopsacas</taxon>
    </lineage>
</organism>
<name>A0AAV7JXD7_9METZ</name>
<feature type="region of interest" description="Disordered" evidence="1">
    <location>
        <begin position="59"/>
        <end position="96"/>
    </location>
</feature>